<dbReference type="GO" id="GO:0008168">
    <property type="term" value="F:methyltransferase activity"/>
    <property type="evidence" value="ECO:0007669"/>
    <property type="project" value="UniProtKB-KW"/>
</dbReference>
<evidence type="ECO:0000313" key="6">
    <source>
        <dbReference type="Proteomes" id="UP000265703"/>
    </source>
</evidence>
<evidence type="ECO:0000256" key="3">
    <source>
        <dbReference type="ARBA" id="ARBA00022691"/>
    </source>
</evidence>
<dbReference type="InterPro" id="IPR029063">
    <property type="entry name" value="SAM-dependent_MTases_sf"/>
</dbReference>
<comment type="similarity">
    <text evidence="4">Belongs to the class I-like SAM-binding methyltransferase superfamily. C5-methyltransferase family.</text>
</comment>
<dbReference type="PANTHER" id="PTHR46098">
    <property type="entry name" value="TRNA (CYTOSINE(38)-C(5))-METHYLTRANSFERASE"/>
    <property type="match status" value="1"/>
</dbReference>
<dbReference type="Proteomes" id="UP000265703">
    <property type="component" value="Unassembled WGS sequence"/>
</dbReference>
<proteinExistence type="inferred from homology"/>
<dbReference type="AlphaFoldDB" id="A0A397TBS3"/>
<feature type="active site" evidence="4">
    <location>
        <position position="86"/>
    </location>
</feature>
<dbReference type="GO" id="GO:0005634">
    <property type="term" value="C:nucleus"/>
    <property type="evidence" value="ECO:0007669"/>
    <property type="project" value="TreeGrafter"/>
</dbReference>
<evidence type="ECO:0000256" key="1">
    <source>
        <dbReference type="ARBA" id="ARBA00022603"/>
    </source>
</evidence>
<keyword evidence="6" id="KW-1185">Reference proteome</keyword>
<dbReference type="InterPro" id="IPR001525">
    <property type="entry name" value="C5_MeTfrase"/>
</dbReference>
<accession>A0A397TBS3</accession>
<sequence length="391" mass="45730">MMNRLQQSSEYIRCLEFFSGIGGLHYAFILSEIKGEVVASFDINIIANSVYKHNFDKEPITKGIDSLTIEDIEKYKANCWLMSPPCQPYTRGGKSLDDKDQRSKGFLHLIDILSKLSDPPNYIFLENVLNFEKSRCREKLVTQLCLTNYEITECLLTPLQFGIPNDRLRYYLMARKRSDSYELENIISPHEYLKNAVIHQTWPLPPPLSNQQQELKHSEPFNIPTLSTYLEELTEGEIKRYLVPEKYILKSFNFRFDIVLPSDRKCSCFTKSYGSHHIYSSGSLIQTKNLEFTNYNFEEPSSLLELELRFFTPKEIARLHTFPLKSQTLHENPIYHEKTIPRSYDNFLKRNYNGPYLEFPENISIKQKYRVLGNSLNCFVVSELLSCILFL</sequence>
<dbReference type="Gene3D" id="3.90.120.10">
    <property type="entry name" value="DNA Methylase, subunit A, domain 2"/>
    <property type="match status" value="1"/>
</dbReference>
<evidence type="ECO:0000313" key="5">
    <source>
        <dbReference type="EMBL" id="RIA93885.1"/>
    </source>
</evidence>
<keyword evidence="3 4" id="KW-0949">S-adenosyl-L-methionine</keyword>
<keyword evidence="1 4" id="KW-0489">Methyltransferase</keyword>
<dbReference type="Gene3D" id="3.40.50.150">
    <property type="entry name" value="Vaccinia Virus protein VP39"/>
    <property type="match status" value="1"/>
</dbReference>
<dbReference type="GO" id="GO:0032259">
    <property type="term" value="P:methylation"/>
    <property type="evidence" value="ECO:0007669"/>
    <property type="project" value="UniProtKB-KW"/>
</dbReference>
<dbReference type="EMBL" id="QKYT01000095">
    <property type="protein sequence ID" value="RIA93885.1"/>
    <property type="molecule type" value="Genomic_DNA"/>
</dbReference>
<evidence type="ECO:0000256" key="4">
    <source>
        <dbReference type="PROSITE-ProRule" id="PRU01016"/>
    </source>
</evidence>
<dbReference type="PRINTS" id="PR00105">
    <property type="entry name" value="C5METTRFRASE"/>
</dbReference>
<evidence type="ECO:0000256" key="2">
    <source>
        <dbReference type="ARBA" id="ARBA00022679"/>
    </source>
</evidence>
<dbReference type="PROSITE" id="PS51679">
    <property type="entry name" value="SAM_MT_C5"/>
    <property type="match status" value="1"/>
</dbReference>
<dbReference type="Pfam" id="PF00145">
    <property type="entry name" value="DNA_methylase"/>
    <property type="match status" value="1"/>
</dbReference>
<protein>
    <submittedName>
        <fullName evidence="5">S-adenosyl-L-methionine-dependent methyltransferase</fullName>
    </submittedName>
</protein>
<dbReference type="SUPFAM" id="SSF53335">
    <property type="entry name" value="S-adenosyl-L-methionine-dependent methyltransferases"/>
    <property type="match status" value="1"/>
</dbReference>
<dbReference type="STRING" id="658196.A0A397TBS3"/>
<name>A0A397TBS3_9GLOM</name>
<dbReference type="OrthoDB" id="414133at2759"/>
<organism evidence="5 6">
    <name type="scientific">Glomus cerebriforme</name>
    <dbReference type="NCBI Taxonomy" id="658196"/>
    <lineage>
        <taxon>Eukaryota</taxon>
        <taxon>Fungi</taxon>
        <taxon>Fungi incertae sedis</taxon>
        <taxon>Mucoromycota</taxon>
        <taxon>Glomeromycotina</taxon>
        <taxon>Glomeromycetes</taxon>
        <taxon>Glomerales</taxon>
        <taxon>Glomeraceae</taxon>
        <taxon>Glomus</taxon>
    </lineage>
</organism>
<gene>
    <name evidence="5" type="ORF">C1645_735234</name>
</gene>
<dbReference type="InterPro" id="IPR050750">
    <property type="entry name" value="C5-MTase"/>
</dbReference>
<dbReference type="PANTHER" id="PTHR46098:SF1">
    <property type="entry name" value="TRNA (CYTOSINE(38)-C(5))-METHYLTRANSFERASE"/>
    <property type="match status" value="1"/>
</dbReference>
<keyword evidence="2 4" id="KW-0808">Transferase</keyword>
<comment type="caution">
    <text evidence="5">The sequence shown here is derived from an EMBL/GenBank/DDBJ whole genome shotgun (WGS) entry which is preliminary data.</text>
</comment>
<reference evidence="5 6" key="1">
    <citation type="submission" date="2018-06" db="EMBL/GenBank/DDBJ databases">
        <title>Comparative genomics reveals the genomic features of Rhizophagus irregularis, R. cerebriforme, R. diaphanum and Gigaspora rosea, and their symbiotic lifestyle signature.</title>
        <authorList>
            <person name="Morin E."/>
            <person name="San Clemente H."/>
            <person name="Chen E.C.H."/>
            <person name="De La Providencia I."/>
            <person name="Hainaut M."/>
            <person name="Kuo A."/>
            <person name="Kohler A."/>
            <person name="Murat C."/>
            <person name="Tang N."/>
            <person name="Roy S."/>
            <person name="Loubradou J."/>
            <person name="Henrissat B."/>
            <person name="Grigoriev I.V."/>
            <person name="Corradi N."/>
            <person name="Roux C."/>
            <person name="Martin F.M."/>
        </authorList>
    </citation>
    <scope>NUCLEOTIDE SEQUENCE [LARGE SCALE GENOMIC DNA]</scope>
    <source>
        <strain evidence="5 6">DAOM 227022</strain>
    </source>
</reference>